<evidence type="ECO:0000313" key="4">
    <source>
        <dbReference type="Proteomes" id="UP000030693"/>
    </source>
</evidence>
<evidence type="ECO:0000313" key="3">
    <source>
        <dbReference type="EMBL" id="KCV72094.1"/>
    </source>
</evidence>
<sequence>MAQPSPTPSLNPFSTPPLDPGSSRHSAHLGSPLMPDDQAPPRQFDSMAPTLEQKYAPHMTGAPLEEYRLLQPESASRARHFSTTALAAVLVVLGLAIFSMGIWSLVHMSRLGPDADEIDISFWARRTMLAIMVSFTTLVPGASHTIHVIFFKSDEDDTFGDYGSTRPTGGSSSSSLWQRAMAAVGLKSTGPGGAEYSQLNTNDDGLLDSSMGADPSGLASNSSIQHSLLEDDGYEGYDSYQRQ</sequence>
<proteinExistence type="predicted"/>
<keyword evidence="2" id="KW-0472">Membrane</keyword>
<accession>A0A058ZCI6</accession>
<reference evidence="3" key="1">
    <citation type="submission" date="2013-04" db="EMBL/GenBank/DDBJ databases">
        <title>The Genome Sequence of Fonticula alba ATCC 38817.</title>
        <authorList>
            <consortium name="The Broad Institute Genomics Platform"/>
            <person name="Russ C."/>
            <person name="Cuomo C."/>
            <person name="Burger G."/>
            <person name="Gray M.W."/>
            <person name="Holland P.W.H."/>
            <person name="King N."/>
            <person name="Lang F.B.F."/>
            <person name="Roger A.J."/>
            <person name="Ruiz-Trillo I."/>
            <person name="Brown M."/>
            <person name="Walker B."/>
            <person name="Young S."/>
            <person name="Zeng Q."/>
            <person name="Gargeya S."/>
            <person name="Fitzgerald M."/>
            <person name="Haas B."/>
            <person name="Abouelleil A."/>
            <person name="Allen A.W."/>
            <person name="Alvarado L."/>
            <person name="Arachchi H.M."/>
            <person name="Berlin A.M."/>
            <person name="Chapman S.B."/>
            <person name="Gainer-Dewar J."/>
            <person name="Goldberg J."/>
            <person name="Griggs A."/>
            <person name="Gujja S."/>
            <person name="Hansen M."/>
            <person name="Howarth C."/>
            <person name="Imamovic A."/>
            <person name="Ireland A."/>
            <person name="Larimer J."/>
            <person name="McCowan C."/>
            <person name="Murphy C."/>
            <person name="Pearson M."/>
            <person name="Poon T.W."/>
            <person name="Priest M."/>
            <person name="Roberts A."/>
            <person name="Saif S."/>
            <person name="Shea T."/>
            <person name="Sisk P."/>
            <person name="Sykes S."/>
            <person name="Wortman J."/>
            <person name="Nusbaum C."/>
            <person name="Birren B."/>
        </authorList>
    </citation>
    <scope>NUCLEOTIDE SEQUENCE [LARGE SCALE GENOMIC DNA]</scope>
    <source>
        <strain evidence="3">ATCC 38817</strain>
    </source>
</reference>
<feature type="region of interest" description="Disordered" evidence="1">
    <location>
        <begin position="1"/>
        <end position="45"/>
    </location>
</feature>
<dbReference type="RefSeq" id="XP_009493672.1">
    <property type="nucleotide sequence ID" value="XM_009495397.1"/>
</dbReference>
<keyword evidence="4" id="KW-1185">Reference proteome</keyword>
<feature type="region of interest" description="Disordered" evidence="1">
    <location>
        <begin position="199"/>
        <end position="243"/>
    </location>
</feature>
<evidence type="ECO:0000256" key="2">
    <source>
        <dbReference type="SAM" id="Phobius"/>
    </source>
</evidence>
<keyword evidence="2" id="KW-0812">Transmembrane</keyword>
<gene>
    <name evidence="3" type="ORF">H696_01501</name>
</gene>
<evidence type="ECO:0000256" key="1">
    <source>
        <dbReference type="SAM" id="MobiDB-lite"/>
    </source>
</evidence>
<organism evidence="3">
    <name type="scientific">Fonticula alba</name>
    <name type="common">Slime mold</name>
    <dbReference type="NCBI Taxonomy" id="691883"/>
    <lineage>
        <taxon>Eukaryota</taxon>
        <taxon>Rotosphaerida</taxon>
        <taxon>Fonticulaceae</taxon>
        <taxon>Fonticula</taxon>
    </lineage>
</organism>
<evidence type="ECO:0008006" key="5">
    <source>
        <dbReference type="Google" id="ProtNLM"/>
    </source>
</evidence>
<feature type="transmembrane region" description="Helical" evidence="2">
    <location>
        <begin position="85"/>
        <end position="108"/>
    </location>
</feature>
<feature type="compositionally biased region" description="Pro residues" evidence="1">
    <location>
        <begin position="1"/>
        <end position="19"/>
    </location>
</feature>
<feature type="transmembrane region" description="Helical" evidence="2">
    <location>
        <begin position="128"/>
        <end position="151"/>
    </location>
</feature>
<dbReference type="GeneID" id="20526226"/>
<dbReference type="AlphaFoldDB" id="A0A058ZCI6"/>
<name>A0A058ZCI6_FONAL</name>
<dbReference type="EMBL" id="KB932202">
    <property type="protein sequence ID" value="KCV72094.1"/>
    <property type="molecule type" value="Genomic_DNA"/>
</dbReference>
<dbReference type="Proteomes" id="UP000030693">
    <property type="component" value="Unassembled WGS sequence"/>
</dbReference>
<protein>
    <recommendedName>
        <fullName evidence="5">Transmembrane protein</fullName>
    </recommendedName>
</protein>
<keyword evidence="2" id="KW-1133">Transmembrane helix</keyword>